<dbReference type="InterPro" id="IPR035940">
    <property type="entry name" value="CAP_sf"/>
</dbReference>
<accession>A0ABT8Q2X8</accession>
<dbReference type="EMBL" id="JAUKFM010000002">
    <property type="protein sequence ID" value="MDN8619696.1"/>
    <property type="molecule type" value="Genomic_DNA"/>
</dbReference>
<dbReference type="PANTHER" id="PTHR31157">
    <property type="entry name" value="SCP DOMAIN-CONTAINING PROTEIN"/>
    <property type="match status" value="1"/>
</dbReference>
<name>A0ABT8Q2X8_9CORY</name>
<evidence type="ECO:0000259" key="2">
    <source>
        <dbReference type="SMART" id="SM00198"/>
    </source>
</evidence>
<dbReference type="PANTHER" id="PTHR31157:SF1">
    <property type="entry name" value="SCP DOMAIN-CONTAINING PROTEIN"/>
    <property type="match status" value="1"/>
</dbReference>
<organism evidence="3 4">
    <name type="scientific">Corynebacterium kefirresidentii</name>
    <dbReference type="NCBI Taxonomy" id="1979527"/>
    <lineage>
        <taxon>Bacteria</taxon>
        <taxon>Bacillati</taxon>
        <taxon>Actinomycetota</taxon>
        <taxon>Actinomycetes</taxon>
        <taxon>Mycobacteriales</taxon>
        <taxon>Corynebacteriaceae</taxon>
        <taxon>Corynebacterium</taxon>
    </lineage>
</organism>
<evidence type="ECO:0000313" key="3">
    <source>
        <dbReference type="EMBL" id="MDN8619696.1"/>
    </source>
</evidence>
<dbReference type="CDD" id="cd05379">
    <property type="entry name" value="CAP_bacterial"/>
    <property type="match status" value="1"/>
</dbReference>
<dbReference type="SUPFAM" id="SSF55797">
    <property type="entry name" value="PR-1-like"/>
    <property type="match status" value="1"/>
</dbReference>
<dbReference type="SMART" id="SM00198">
    <property type="entry name" value="SCP"/>
    <property type="match status" value="1"/>
</dbReference>
<dbReference type="RefSeq" id="WP_023021063.1">
    <property type="nucleotide sequence ID" value="NZ_CP175769.1"/>
</dbReference>
<keyword evidence="4" id="KW-1185">Reference proteome</keyword>
<proteinExistence type="predicted"/>
<dbReference type="Proteomes" id="UP001174347">
    <property type="component" value="Unassembled WGS sequence"/>
</dbReference>
<dbReference type="Gene3D" id="3.40.33.10">
    <property type="entry name" value="CAP"/>
    <property type="match status" value="1"/>
</dbReference>
<feature type="region of interest" description="Disordered" evidence="1">
    <location>
        <begin position="31"/>
        <end position="50"/>
    </location>
</feature>
<feature type="domain" description="SCP" evidence="2">
    <location>
        <begin position="56"/>
        <end position="174"/>
    </location>
</feature>
<gene>
    <name evidence="3" type="ORF">Q0N36_03735</name>
</gene>
<reference evidence="3" key="1">
    <citation type="submission" date="2023-07" db="EMBL/GenBank/DDBJ databases">
        <title>Insights into the diversity of cutaneous corynebacteria.</title>
        <authorList>
            <person name="Bruggemann H."/>
            <person name="Poehlein A."/>
        </authorList>
    </citation>
    <scope>NUCLEOTIDE SEQUENCE</scope>
    <source>
        <strain evidence="3">P7_F1</strain>
    </source>
</reference>
<sequence length="175" mass="18749">MSDEIMPEPVEKIAAPAAAAAALVGGELAIPTPPAQAQGPGGPNPATVNELKPEGVRAHSIVLKINEVRAQHGLKPVTENPALNNIAQNWADHVCQTDNLHHRPEHWKTYPADVPPGGENILQAWNDYSDAQLVKLWVNSPSHREILLDPEAKTVGTGIAVNPQGKLFAVQNFGR</sequence>
<evidence type="ECO:0000313" key="4">
    <source>
        <dbReference type="Proteomes" id="UP001174347"/>
    </source>
</evidence>
<protein>
    <submittedName>
        <fullName evidence="3">CAP domain-containing protein</fullName>
    </submittedName>
</protein>
<dbReference type="Pfam" id="PF00188">
    <property type="entry name" value="CAP"/>
    <property type="match status" value="1"/>
</dbReference>
<comment type="caution">
    <text evidence="3">The sequence shown here is derived from an EMBL/GenBank/DDBJ whole genome shotgun (WGS) entry which is preliminary data.</text>
</comment>
<evidence type="ECO:0000256" key="1">
    <source>
        <dbReference type="SAM" id="MobiDB-lite"/>
    </source>
</evidence>
<dbReference type="InterPro" id="IPR014044">
    <property type="entry name" value="CAP_dom"/>
</dbReference>